<gene>
    <name evidence="7" type="ORF">L486_08449</name>
</gene>
<dbReference type="SUPFAM" id="SSF55811">
    <property type="entry name" value="Nudix"/>
    <property type="match status" value="1"/>
</dbReference>
<dbReference type="GO" id="GO:0046872">
    <property type="term" value="F:metal ion binding"/>
    <property type="evidence" value="ECO:0007669"/>
    <property type="project" value="UniProtKB-KW"/>
</dbReference>
<evidence type="ECO:0000256" key="4">
    <source>
        <dbReference type="ARBA" id="ARBA00022801"/>
    </source>
</evidence>
<dbReference type="GO" id="GO:0042262">
    <property type="term" value="P:DNA protection"/>
    <property type="evidence" value="ECO:0007669"/>
    <property type="project" value="TreeGrafter"/>
</dbReference>
<dbReference type="InterPro" id="IPR020084">
    <property type="entry name" value="NUDIX_hydrolase_CS"/>
</dbReference>
<dbReference type="GO" id="GO:0008413">
    <property type="term" value="F:8-oxo-7,8-dihydroguanosine triphosphate pyrophosphatase activity"/>
    <property type="evidence" value="ECO:0007669"/>
    <property type="project" value="TreeGrafter"/>
</dbReference>
<dbReference type="InterPro" id="IPR000086">
    <property type="entry name" value="NUDIX_hydrolase_dom"/>
</dbReference>
<evidence type="ECO:0000313" key="8">
    <source>
        <dbReference type="Proteomes" id="UP000092583"/>
    </source>
</evidence>
<evidence type="ECO:0000256" key="1">
    <source>
        <dbReference type="ARBA" id="ARBA00001946"/>
    </source>
</evidence>
<evidence type="ECO:0000256" key="3">
    <source>
        <dbReference type="ARBA" id="ARBA00022723"/>
    </source>
</evidence>
<dbReference type="CDD" id="cd03427">
    <property type="entry name" value="NUDIX_MTH1_Nudt1"/>
    <property type="match status" value="1"/>
</dbReference>
<feature type="domain" description="Nudix hydrolase" evidence="6">
    <location>
        <begin position="54"/>
        <end position="237"/>
    </location>
</feature>
<reference evidence="8" key="2">
    <citation type="submission" date="2013-12" db="EMBL/GenBank/DDBJ databases">
        <title>Evolution of pathogenesis and genome organization in the Tremellales.</title>
        <authorList>
            <person name="Cuomo C."/>
            <person name="Litvintseva A."/>
            <person name="Heitman J."/>
            <person name="Chen Y."/>
            <person name="Sun S."/>
            <person name="Springer D."/>
            <person name="Dromer F."/>
            <person name="Young S."/>
            <person name="Zeng Q."/>
            <person name="Chapman S."/>
            <person name="Gujja S."/>
            <person name="Saif S."/>
            <person name="Birren B."/>
        </authorList>
    </citation>
    <scope>NUCLEOTIDE SEQUENCE [LARGE SCALE GENOMIC DNA]</scope>
    <source>
        <strain evidence="8">CBS 10435</strain>
    </source>
</reference>
<keyword evidence="8" id="KW-1185">Reference proteome</keyword>
<proteinExistence type="inferred from homology"/>
<dbReference type="PANTHER" id="PTHR43758:SF2">
    <property type="entry name" value="OXIDIZED PURINE NUCLEOSIDE TRIPHOSPHATE HYDROLASE"/>
    <property type="match status" value="1"/>
</dbReference>
<keyword evidence="3" id="KW-0479">Metal-binding</keyword>
<organism evidence="7 8">
    <name type="scientific">Kwoniella mangroviensis CBS 10435</name>
    <dbReference type="NCBI Taxonomy" id="1331196"/>
    <lineage>
        <taxon>Eukaryota</taxon>
        <taxon>Fungi</taxon>
        <taxon>Dikarya</taxon>
        <taxon>Basidiomycota</taxon>
        <taxon>Agaricomycotina</taxon>
        <taxon>Tremellomycetes</taxon>
        <taxon>Tremellales</taxon>
        <taxon>Cryptococcaceae</taxon>
        <taxon>Kwoniella</taxon>
    </lineage>
</organism>
<reference evidence="7 8" key="1">
    <citation type="submission" date="2013-07" db="EMBL/GenBank/DDBJ databases">
        <title>The Genome Sequence of Kwoniella mangroviensis CBS10435.</title>
        <authorList>
            <consortium name="The Broad Institute Genome Sequencing Platform"/>
            <person name="Cuomo C."/>
            <person name="Litvintseva A."/>
            <person name="Chen Y."/>
            <person name="Heitman J."/>
            <person name="Sun S."/>
            <person name="Springer D."/>
            <person name="Dromer F."/>
            <person name="Young S.K."/>
            <person name="Zeng Q."/>
            <person name="Gargeya S."/>
            <person name="Fitzgerald M."/>
            <person name="Abouelleil A."/>
            <person name="Alvarado L."/>
            <person name="Berlin A.M."/>
            <person name="Chapman S.B."/>
            <person name="Dewar J."/>
            <person name="Goldberg J."/>
            <person name="Griggs A."/>
            <person name="Gujja S."/>
            <person name="Hansen M."/>
            <person name="Howarth C."/>
            <person name="Imamovic A."/>
            <person name="Larimer J."/>
            <person name="McCowan C."/>
            <person name="Murphy C."/>
            <person name="Pearson M."/>
            <person name="Priest M."/>
            <person name="Roberts A."/>
            <person name="Saif S."/>
            <person name="Shea T."/>
            <person name="Sykes S."/>
            <person name="Wortman J."/>
            <person name="Nusbaum C."/>
            <person name="Birren B."/>
        </authorList>
    </citation>
    <scope>NUCLEOTIDE SEQUENCE [LARGE SCALE GENOMIC DNA]</scope>
    <source>
        <strain evidence="7 8">CBS 10435</strain>
    </source>
</reference>
<evidence type="ECO:0000256" key="5">
    <source>
        <dbReference type="ARBA" id="ARBA00022842"/>
    </source>
</evidence>
<dbReference type="Proteomes" id="UP000092583">
    <property type="component" value="Unassembled WGS sequence"/>
</dbReference>
<evidence type="ECO:0000256" key="2">
    <source>
        <dbReference type="ARBA" id="ARBA00005582"/>
    </source>
</evidence>
<dbReference type="PANTHER" id="PTHR43758">
    <property type="entry name" value="7,8-DIHYDRO-8-OXOGUANINE TRIPHOSPHATASE"/>
    <property type="match status" value="1"/>
</dbReference>
<keyword evidence="4" id="KW-0378">Hydrolase</keyword>
<comment type="cofactor">
    <cofactor evidence="1">
        <name>Mg(2+)</name>
        <dbReference type="ChEBI" id="CHEBI:18420"/>
    </cofactor>
</comment>
<dbReference type="Gene3D" id="3.90.79.10">
    <property type="entry name" value="Nucleoside Triphosphate Pyrophosphohydrolase"/>
    <property type="match status" value="1"/>
</dbReference>
<name>A0A1B9IEQ4_9TREE</name>
<evidence type="ECO:0000259" key="6">
    <source>
        <dbReference type="PROSITE" id="PS51462"/>
    </source>
</evidence>
<sequence length="262" mass="29641">MIDSPIVDSSSGSRSALDEVPHEFRGYQLRHKPFASHPPASGWKEGDEPGTFRLKQDYTLIFVVDRQKGKVLLGYKRRGMGVDLYNGFGGKVEDGEEIHQCAARELEEESGLRPKPGGLYYKGCLISARPQSAKLNSPACIIKIHFFACVAWFGLPIPTEEMIPEWFDISEGLPVHQMWPEASFYLLPVLQSIQDDQREDLFLSRIDYEYMRLSDAPTSLPALDGSTVRRSRPWQDEEEPDFGECLSSWWMCFASSRGQISG</sequence>
<keyword evidence="5" id="KW-0460">Magnesium</keyword>
<dbReference type="STRING" id="1331196.A0A1B9IEQ4"/>
<dbReference type="EMBL" id="KV700095">
    <property type="protein sequence ID" value="OCF54046.1"/>
    <property type="molecule type" value="Genomic_DNA"/>
</dbReference>
<dbReference type="PROSITE" id="PS00893">
    <property type="entry name" value="NUDIX_BOX"/>
    <property type="match status" value="1"/>
</dbReference>
<dbReference type="OrthoDB" id="447842at2759"/>
<protein>
    <recommendedName>
        <fullName evidence="6">Nudix hydrolase domain-containing protein</fullName>
    </recommendedName>
</protein>
<comment type="similarity">
    <text evidence="2">Belongs to the Nudix hydrolase family.</text>
</comment>
<dbReference type="GO" id="GO:0005737">
    <property type="term" value="C:cytoplasm"/>
    <property type="evidence" value="ECO:0007669"/>
    <property type="project" value="TreeGrafter"/>
</dbReference>
<dbReference type="PROSITE" id="PS51462">
    <property type="entry name" value="NUDIX"/>
    <property type="match status" value="1"/>
</dbReference>
<dbReference type="InterPro" id="IPR015797">
    <property type="entry name" value="NUDIX_hydrolase-like_dom_sf"/>
</dbReference>
<dbReference type="AlphaFoldDB" id="A0A1B9IEQ4"/>
<dbReference type="Pfam" id="PF00293">
    <property type="entry name" value="NUDIX"/>
    <property type="match status" value="1"/>
</dbReference>
<accession>A0A1B9IEQ4</accession>
<evidence type="ECO:0000313" key="7">
    <source>
        <dbReference type="EMBL" id="OCF54046.1"/>
    </source>
</evidence>